<comment type="subcellular location">
    <subcellularLocation>
        <location evidence="3 16">Cytoplasm</location>
    </subcellularLocation>
</comment>
<dbReference type="Proteomes" id="UP000307749">
    <property type="component" value="Unassembled WGS sequence"/>
</dbReference>
<evidence type="ECO:0000313" key="18">
    <source>
        <dbReference type="Proteomes" id="UP000307749"/>
    </source>
</evidence>
<comment type="catalytic activity">
    <reaction evidence="1 16">
        <text>(R)-pantothenate + ATP = (R)-4'-phosphopantothenate + ADP + H(+)</text>
        <dbReference type="Rhea" id="RHEA:16373"/>
        <dbReference type="ChEBI" id="CHEBI:10986"/>
        <dbReference type="ChEBI" id="CHEBI:15378"/>
        <dbReference type="ChEBI" id="CHEBI:29032"/>
        <dbReference type="ChEBI" id="CHEBI:30616"/>
        <dbReference type="ChEBI" id="CHEBI:456216"/>
        <dbReference type="EC" id="2.7.1.33"/>
    </reaction>
</comment>
<keyword evidence="18" id="KW-1185">Reference proteome</keyword>
<dbReference type="EMBL" id="MWQO01000003">
    <property type="protein sequence ID" value="THD12155.1"/>
    <property type="molecule type" value="Genomic_DNA"/>
</dbReference>
<accession>A0A4S3KSQ3</accession>
<evidence type="ECO:0000256" key="14">
    <source>
        <dbReference type="ARBA" id="ARBA00038036"/>
    </source>
</evidence>
<dbReference type="EC" id="2.7.1.33" evidence="6 16"/>
<dbReference type="PANTHER" id="PTHR34265:SF1">
    <property type="entry name" value="TYPE III PANTOTHENATE KINASE"/>
    <property type="match status" value="1"/>
</dbReference>
<evidence type="ECO:0000256" key="4">
    <source>
        <dbReference type="ARBA" id="ARBA00005225"/>
    </source>
</evidence>
<comment type="caution">
    <text evidence="16">Lacks conserved residue(s) required for the propagation of feature annotation.</text>
</comment>
<reference evidence="17 18" key="1">
    <citation type="submission" date="2017-02" db="EMBL/GenBank/DDBJ databases">
        <title>Whole genome sequencing of Metallibacterium scheffleri DSM 24874 (T).</title>
        <authorList>
            <person name="Kumar S."/>
            <person name="Patil P."/>
            <person name="Patil P.B."/>
        </authorList>
    </citation>
    <scope>NUCLEOTIDE SEQUENCE [LARGE SCALE GENOMIC DNA]</scope>
    <source>
        <strain evidence="17 18">DSM 24874</strain>
    </source>
</reference>
<dbReference type="GO" id="GO:0005737">
    <property type="term" value="C:cytoplasm"/>
    <property type="evidence" value="ECO:0007669"/>
    <property type="project" value="UniProtKB-SubCell"/>
</dbReference>
<keyword evidence="9 16" id="KW-0547">Nucleotide-binding</keyword>
<dbReference type="GO" id="GO:0015937">
    <property type="term" value="P:coenzyme A biosynthetic process"/>
    <property type="evidence" value="ECO:0007669"/>
    <property type="project" value="UniProtKB-UniRule"/>
</dbReference>
<keyword evidence="7 16" id="KW-0963">Cytoplasm</keyword>
<feature type="binding site" evidence="16">
    <location>
        <begin position="6"/>
        <end position="13"/>
    </location>
    <ligand>
        <name>ATP</name>
        <dbReference type="ChEBI" id="CHEBI:30616"/>
    </ligand>
</feature>
<keyword evidence="13 16" id="KW-0173">Coenzyme A biosynthesis</keyword>
<evidence type="ECO:0000256" key="3">
    <source>
        <dbReference type="ARBA" id="ARBA00004496"/>
    </source>
</evidence>
<evidence type="ECO:0000256" key="16">
    <source>
        <dbReference type="HAMAP-Rule" id="MF_01274"/>
    </source>
</evidence>
<dbReference type="RefSeq" id="WP_081129704.1">
    <property type="nucleotide sequence ID" value="NZ_LDOS01000002.1"/>
</dbReference>
<evidence type="ECO:0000256" key="5">
    <source>
        <dbReference type="ARBA" id="ARBA00011738"/>
    </source>
</evidence>
<comment type="cofactor">
    <cofactor evidence="16">
        <name>NH4(+)</name>
        <dbReference type="ChEBI" id="CHEBI:28938"/>
    </cofactor>
    <cofactor evidence="16">
        <name>K(+)</name>
        <dbReference type="ChEBI" id="CHEBI:29103"/>
    </cofactor>
    <text evidence="16">A monovalent cation. Ammonium or potassium.</text>
</comment>
<feature type="binding site" evidence="16">
    <location>
        <position position="127"/>
    </location>
    <ligand>
        <name>ATP</name>
        <dbReference type="ChEBI" id="CHEBI:30616"/>
    </ligand>
</feature>
<evidence type="ECO:0000256" key="9">
    <source>
        <dbReference type="ARBA" id="ARBA00022741"/>
    </source>
</evidence>
<evidence type="ECO:0000256" key="11">
    <source>
        <dbReference type="ARBA" id="ARBA00022840"/>
    </source>
</evidence>
<evidence type="ECO:0000256" key="12">
    <source>
        <dbReference type="ARBA" id="ARBA00022958"/>
    </source>
</evidence>
<dbReference type="InterPro" id="IPR043129">
    <property type="entry name" value="ATPase_NBD"/>
</dbReference>
<dbReference type="InterPro" id="IPR004619">
    <property type="entry name" value="Type_III_PanK"/>
</dbReference>
<comment type="function">
    <text evidence="16">Catalyzes the phosphorylation of pantothenate (Pan), the first step in CoA biosynthesis.</text>
</comment>
<evidence type="ECO:0000256" key="2">
    <source>
        <dbReference type="ARBA" id="ARBA00001958"/>
    </source>
</evidence>
<evidence type="ECO:0000256" key="1">
    <source>
        <dbReference type="ARBA" id="ARBA00001206"/>
    </source>
</evidence>
<dbReference type="Gene3D" id="3.30.420.40">
    <property type="match status" value="2"/>
</dbReference>
<feature type="binding site" evidence="16">
    <location>
        <begin position="102"/>
        <end position="105"/>
    </location>
    <ligand>
        <name>substrate</name>
    </ligand>
</feature>
<feature type="binding site" evidence="16">
    <location>
        <position position="178"/>
    </location>
    <ligand>
        <name>substrate</name>
    </ligand>
</feature>
<comment type="cofactor">
    <cofactor evidence="2">
        <name>K(+)</name>
        <dbReference type="ChEBI" id="CHEBI:29103"/>
    </cofactor>
</comment>
<evidence type="ECO:0000256" key="6">
    <source>
        <dbReference type="ARBA" id="ARBA00012102"/>
    </source>
</evidence>
<evidence type="ECO:0000256" key="10">
    <source>
        <dbReference type="ARBA" id="ARBA00022777"/>
    </source>
</evidence>
<dbReference type="GO" id="GO:0005524">
    <property type="term" value="F:ATP binding"/>
    <property type="evidence" value="ECO:0007669"/>
    <property type="project" value="UniProtKB-UniRule"/>
</dbReference>
<gene>
    <name evidence="16" type="primary">coaX</name>
    <name evidence="17" type="ORF">B1806_00980</name>
</gene>
<keyword evidence="11 16" id="KW-0067">ATP-binding</keyword>
<keyword evidence="10 16" id="KW-0418">Kinase</keyword>
<dbReference type="NCBIfam" id="TIGR00671">
    <property type="entry name" value="baf"/>
    <property type="match status" value="1"/>
</dbReference>
<dbReference type="STRING" id="993689.GCA_002077135_03278"/>
<dbReference type="Pfam" id="PF03309">
    <property type="entry name" value="Pan_kinase"/>
    <property type="match status" value="1"/>
</dbReference>
<evidence type="ECO:0000256" key="8">
    <source>
        <dbReference type="ARBA" id="ARBA00022679"/>
    </source>
</evidence>
<dbReference type="SUPFAM" id="SSF53067">
    <property type="entry name" value="Actin-like ATPase domain"/>
    <property type="match status" value="2"/>
</dbReference>
<evidence type="ECO:0000256" key="13">
    <source>
        <dbReference type="ARBA" id="ARBA00022993"/>
    </source>
</evidence>
<dbReference type="UniPathway" id="UPA00241">
    <property type="reaction ID" value="UER00352"/>
</dbReference>
<dbReference type="HAMAP" id="MF_01274">
    <property type="entry name" value="Pantothen_kinase_3"/>
    <property type="match status" value="1"/>
</dbReference>
<evidence type="ECO:0000256" key="15">
    <source>
        <dbReference type="ARBA" id="ARBA00040883"/>
    </source>
</evidence>
<comment type="subunit">
    <text evidence="5 16">Homodimer.</text>
</comment>
<dbReference type="GO" id="GO:0004594">
    <property type="term" value="F:pantothenate kinase activity"/>
    <property type="evidence" value="ECO:0007669"/>
    <property type="project" value="UniProtKB-UniRule"/>
</dbReference>
<dbReference type="AlphaFoldDB" id="A0A4S3KSQ3"/>
<keyword evidence="8 16" id="KW-0808">Transferase</keyword>
<keyword evidence="12 16" id="KW-0630">Potassium</keyword>
<proteinExistence type="inferred from homology"/>
<feature type="active site" description="Proton acceptor" evidence="16">
    <location>
        <position position="104"/>
    </location>
</feature>
<protein>
    <recommendedName>
        <fullName evidence="15 16">Type III pantothenate kinase</fullName>
        <ecNumber evidence="6 16">2.7.1.33</ecNumber>
    </recommendedName>
    <alternativeName>
        <fullName evidence="16">PanK-III</fullName>
    </alternativeName>
    <alternativeName>
        <fullName evidence="16">Pantothenic acid kinase</fullName>
    </alternativeName>
</protein>
<comment type="pathway">
    <text evidence="4 16">Cofactor biosynthesis; coenzyme A biosynthesis; CoA from (R)-pantothenate: step 1/5.</text>
</comment>
<dbReference type="PANTHER" id="PTHR34265">
    <property type="entry name" value="TYPE III PANTOTHENATE KINASE"/>
    <property type="match status" value="1"/>
</dbReference>
<dbReference type="CDD" id="cd24015">
    <property type="entry name" value="ASKHA_NBD_PanK-III"/>
    <property type="match status" value="1"/>
</dbReference>
<organism evidence="17 18">
    <name type="scientific">Metallibacterium scheffleri</name>
    <dbReference type="NCBI Taxonomy" id="993689"/>
    <lineage>
        <taxon>Bacteria</taxon>
        <taxon>Pseudomonadati</taxon>
        <taxon>Pseudomonadota</taxon>
        <taxon>Gammaproteobacteria</taxon>
        <taxon>Lysobacterales</taxon>
        <taxon>Rhodanobacteraceae</taxon>
        <taxon>Metallibacterium</taxon>
    </lineage>
</organism>
<evidence type="ECO:0000256" key="7">
    <source>
        <dbReference type="ARBA" id="ARBA00022490"/>
    </source>
</evidence>
<comment type="caution">
    <text evidence="17">The sequence shown here is derived from an EMBL/GenBank/DDBJ whole genome shotgun (WGS) entry which is preliminary data.</text>
</comment>
<feature type="binding site" evidence="16">
    <location>
        <position position="95"/>
    </location>
    <ligand>
        <name>substrate</name>
    </ligand>
</feature>
<sequence length="251" mass="26058">MNLLLDLGNTRLKWTLAEGARVRGAVGALAWDTPDFESRLDAALAALPPPRAVHMAVVAAAAREAQVLACVRRVLRIEPRAQHSVATLCGVHSAYREPARLGIDRLLGMVAARGAGHAPCVLASLGTALTLDALDAAGRHRGGLIVASPALMQQALLGAAARVSVQSVGRVVWMADTTEDALSSGAWLAAAALVERFSEESAQALDAQPRLLLAGGDAPRLQALVRGASQLFPDAVLRGLAIAADAQRDAD</sequence>
<evidence type="ECO:0000313" key="17">
    <source>
        <dbReference type="EMBL" id="THD12155.1"/>
    </source>
</evidence>
<dbReference type="OrthoDB" id="9781305at2"/>
<comment type="similarity">
    <text evidence="14 16">Belongs to the type III pantothenate kinase family.</text>
</comment>
<name>A0A4S3KSQ3_9GAMM</name>